<dbReference type="InterPro" id="IPR008880">
    <property type="entry name" value="Trigger_fac_C"/>
</dbReference>
<name>A0A484HDS8_9BACT</name>
<keyword evidence="9" id="KW-0963">Cytoplasm</keyword>
<dbReference type="InterPro" id="IPR037041">
    <property type="entry name" value="Trigger_fac_C_sf"/>
</dbReference>
<dbReference type="InterPro" id="IPR008881">
    <property type="entry name" value="Trigger_fac_ribosome-bd_bac"/>
</dbReference>
<dbReference type="PANTHER" id="PTHR30560">
    <property type="entry name" value="TRIGGER FACTOR CHAPERONE AND PEPTIDYL-PROLYL CIS/TRANS ISOMERASE"/>
    <property type="match status" value="1"/>
</dbReference>
<feature type="domain" description="PPIase FKBP-type" evidence="12">
    <location>
        <begin position="163"/>
        <end position="224"/>
    </location>
</feature>
<evidence type="ECO:0000256" key="2">
    <source>
        <dbReference type="ARBA" id="ARBA00005464"/>
    </source>
</evidence>
<dbReference type="GO" id="GO:0051083">
    <property type="term" value="P:'de novo' cotranslational protein folding"/>
    <property type="evidence" value="ECO:0007669"/>
    <property type="project" value="TreeGrafter"/>
</dbReference>
<dbReference type="GO" id="GO:0003755">
    <property type="term" value="F:peptidyl-prolyl cis-trans isomerase activity"/>
    <property type="evidence" value="ECO:0007669"/>
    <property type="project" value="UniProtKB-UniRule"/>
</dbReference>
<dbReference type="HAMAP" id="MF_00303">
    <property type="entry name" value="Trigger_factor_Tig"/>
    <property type="match status" value="1"/>
</dbReference>
<comment type="catalytic activity">
    <reaction evidence="1 9 10">
        <text>[protein]-peptidylproline (omega=180) = [protein]-peptidylproline (omega=0)</text>
        <dbReference type="Rhea" id="RHEA:16237"/>
        <dbReference type="Rhea" id="RHEA-COMP:10747"/>
        <dbReference type="Rhea" id="RHEA-COMP:10748"/>
        <dbReference type="ChEBI" id="CHEBI:83833"/>
        <dbReference type="ChEBI" id="CHEBI:83834"/>
        <dbReference type="EC" id="5.2.1.8"/>
    </reaction>
</comment>
<comment type="subcellular location">
    <subcellularLocation>
        <location evidence="9">Cytoplasm</location>
    </subcellularLocation>
    <text evidence="9">About half TF is bound to the ribosome near the polypeptide exit tunnel while the other half is free in the cytoplasm.</text>
</comment>
<evidence type="ECO:0000256" key="8">
    <source>
        <dbReference type="ARBA" id="ARBA00029986"/>
    </source>
</evidence>
<evidence type="ECO:0000256" key="5">
    <source>
        <dbReference type="ARBA" id="ARBA00023110"/>
    </source>
</evidence>
<comment type="domain">
    <text evidence="9">Consists of 3 domains; the N-terminus binds the ribosome, the middle domain has PPIase activity, while the C-terminus has intrinsic chaperone activity on its own.</text>
</comment>
<dbReference type="Pfam" id="PF00254">
    <property type="entry name" value="FKBP_C"/>
    <property type="match status" value="1"/>
</dbReference>
<dbReference type="InterPro" id="IPR036611">
    <property type="entry name" value="Trigger_fac_ribosome-bd_sf"/>
</dbReference>
<protein>
    <recommendedName>
        <fullName evidence="4 9">Trigger factor</fullName>
        <shortName evidence="9">TF</shortName>
        <ecNumber evidence="3 9">5.2.1.8</ecNumber>
    </recommendedName>
    <alternativeName>
        <fullName evidence="8 9">PPIase</fullName>
    </alternativeName>
</protein>
<keyword evidence="7 9" id="KW-0413">Isomerase</keyword>
<sequence length="440" mass="50179">MRFTVEDNSSVRKTLHIEIPKEKVAEEAGEAYESLKKTVKLKGFRPGKAPRTVLKSIYKKKIAEQVSSKLVNDTLQRIFSESDLKIAGVHDVSSPELDEDAAYSFDAVLDVFPEIGDIDFKGVKIRKNLYEVTEEDIQGQLKMLQKHAAQNVKVEEDRPLETGDIAIIDYEGFKDGRPFNKTQRTENFTCEPGDGKMHPDFEEKIIGMTPGESREIEINFASDYPDGELAGLDIVFHVTLNEIRQRILPEMNDEMAKNFGPFETLADLEKQISDNLAKGYKKRIEQELNEDVFQGLIERTDFELPEASVDNELESILREAEQSFASREMSLEDAGLTREGLAEKYRDTARKKVRRFMLLNKIIEQEKLELSDEDLEKGFQEMAEGMGYPAEQIKAQYAQNESGLSFFKRTLLEKSVLKLIMEHGETIETKPEQEVSGDEE</sequence>
<evidence type="ECO:0000256" key="11">
    <source>
        <dbReference type="RuleBase" id="RU003914"/>
    </source>
</evidence>
<accession>A0A484HDS8</accession>
<gene>
    <name evidence="9 13" type="primary">tig</name>
    <name evidence="13" type="ORF">EPICR_10352</name>
</gene>
<keyword evidence="9 11" id="KW-0132">Cell division</keyword>
<dbReference type="NCBIfam" id="TIGR00115">
    <property type="entry name" value="tig"/>
    <property type="match status" value="1"/>
</dbReference>
<dbReference type="SUPFAM" id="SSF54534">
    <property type="entry name" value="FKBP-like"/>
    <property type="match status" value="1"/>
</dbReference>
<comment type="similarity">
    <text evidence="2 9 11">Belongs to the FKBP-type PPIase family. Tig subfamily.</text>
</comment>
<dbReference type="Gene3D" id="1.10.3120.10">
    <property type="entry name" value="Trigger factor, C-terminal domain"/>
    <property type="match status" value="1"/>
</dbReference>
<evidence type="ECO:0000256" key="6">
    <source>
        <dbReference type="ARBA" id="ARBA00023186"/>
    </source>
</evidence>
<evidence type="ECO:0000256" key="1">
    <source>
        <dbReference type="ARBA" id="ARBA00000971"/>
    </source>
</evidence>
<dbReference type="EC" id="5.2.1.8" evidence="3 9"/>
<dbReference type="Gene3D" id="3.10.50.40">
    <property type="match status" value="1"/>
</dbReference>
<evidence type="ECO:0000256" key="9">
    <source>
        <dbReference type="HAMAP-Rule" id="MF_00303"/>
    </source>
</evidence>
<dbReference type="GO" id="GO:0015031">
    <property type="term" value="P:protein transport"/>
    <property type="evidence" value="ECO:0007669"/>
    <property type="project" value="UniProtKB-UniRule"/>
</dbReference>
<proteinExistence type="inferred from homology"/>
<keyword evidence="6 9" id="KW-0143">Chaperone</keyword>
<dbReference type="GO" id="GO:0044183">
    <property type="term" value="F:protein folding chaperone"/>
    <property type="evidence" value="ECO:0007669"/>
    <property type="project" value="TreeGrafter"/>
</dbReference>
<evidence type="ECO:0000313" key="13">
    <source>
        <dbReference type="EMBL" id="VEN72851.1"/>
    </source>
</evidence>
<dbReference type="Pfam" id="PF05698">
    <property type="entry name" value="Trigger_C"/>
    <property type="match status" value="1"/>
</dbReference>
<dbReference type="GO" id="GO:0043335">
    <property type="term" value="P:protein unfolding"/>
    <property type="evidence" value="ECO:0007669"/>
    <property type="project" value="TreeGrafter"/>
</dbReference>
<dbReference type="Gene3D" id="3.30.70.1050">
    <property type="entry name" value="Trigger factor ribosome-binding domain"/>
    <property type="match status" value="1"/>
</dbReference>
<dbReference type="PROSITE" id="PS50059">
    <property type="entry name" value="FKBP_PPIASE"/>
    <property type="match status" value="1"/>
</dbReference>
<dbReference type="InterPro" id="IPR046357">
    <property type="entry name" value="PPIase_dom_sf"/>
</dbReference>
<dbReference type="SUPFAM" id="SSF109998">
    <property type="entry name" value="Triger factor/SurA peptide-binding domain-like"/>
    <property type="match status" value="1"/>
</dbReference>
<evidence type="ECO:0000259" key="12">
    <source>
        <dbReference type="PROSITE" id="PS50059"/>
    </source>
</evidence>
<dbReference type="EMBL" id="CAACVI010000001">
    <property type="protein sequence ID" value="VEN72851.1"/>
    <property type="molecule type" value="Genomic_DNA"/>
</dbReference>
<organism evidence="13">
    <name type="scientific">uncultured Desulfobacteraceae bacterium</name>
    <dbReference type="NCBI Taxonomy" id="218296"/>
    <lineage>
        <taxon>Bacteria</taxon>
        <taxon>Pseudomonadati</taxon>
        <taxon>Thermodesulfobacteriota</taxon>
        <taxon>Desulfobacteria</taxon>
        <taxon>Desulfobacterales</taxon>
        <taxon>Desulfobacteraceae</taxon>
        <taxon>environmental samples</taxon>
    </lineage>
</organism>
<dbReference type="SUPFAM" id="SSF102735">
    <property type="entry name" value="Trigger factor ribosome-binding domain"/>
    <property type="match status" value="1"/>
</dbReference>
<reference evidence="13" key="1">
    <citation type="submission" date="2019-01" db="EMBL/GenBank/DDBJ databases">
        <authorList>
            <consortium name="Genoscope - CEA"/>
            <person name="William W."/>
        </authorList>
    </citation>
    <scope>NUCLEOTIDE SEQUENCE</scope>
    <source>
        <strain evidence="13">CR-1</strain>
    </source>
</reference>
<dbReference type="GO" id="GO:0051301">
    <property type="term" value="P:cell division"/>
    <property type="evidence" value="ECO:0007669"/>
    <property type="project" value="UniProtKB-KW"/>
</dbReference>
<dbReference type="GO" id="GO:0043022">
    <property type="term" value="F:ribosome binding"/>
    <property type="evidence" value="ECO:0007669"/>
    <property type="project" value="TreeGrafter"/>
</dbReference>
<evidence type="ECO:0000256" key="3">
    <source>
        <dbReference type="ARBA" id="ARBA00013194"/>
    </source>
</evidence>
<evidence type="ECO:0000256" key="10">
    <source>
        <dbReference type="PROSITE-ProRule" id="PRU00277"/>
    </source>
</evidence>
<dbReference type="PIRSF" id="PIRSF003095">
    <property type="entry name" value="Trigger_factor"/>
    <property type="match status" value="1"/>
</dbReference>
<dbReference type="InterPro" id="IPR001179">
    <property type="entry name" value="PPIase_FKBP_dom"/>
</dbReference>
<dbReference type="GO" id="GO:0005737">
    <property type="term" value="C:cytoplasm"/>
    <property type="evidence" value="ECO:0007669"/>
    <property type="project" value="UniProtKB-SubCell"/>
</dbReference>
<keyword evidence="9 11" id="KW-0131">Cell cycle</keyword>
<dbReference type="AlphaFoldDB" id="A0A484HDS8"/>
<dbReference type="Pfam" id="PF05697">
    <property type="entry name" value="Trigger_N"/>
    <property type="match status" value="1"/>
</dbReference>
<dbReference type="PANTHER" id="PTHR30560:SF3">
    <property type="entry name" value="TRIGGER FACTOR-LIKE PROTEIN TIG, CHLOROPLASTIC"/>
    <property type="match status" value="1"/>
</dbReference>
<comment type="function">
    <text evidence="9">Involved in protein export. Acts as a chaperone by maintaining the newly synthesized protein in an open conformation. Functions as a peptidyl-prolyl cis-trans isomerase.</text>
</comment>
<keyword evidence="5 9" id="KW-0697">Rotamase</keyword>
<dbReference type="InterPro" id="IPR027304">
    <property type="entry name" value="Trigger_fact/SurA_dom_sf"/>
</dbReference>
<evidence type="ECO:0000256" key="7">
    <source>
        <dbReference type="ARBA" id="ARBA00023235"/>
    </source>
</evidence>
<dbReference type="InterPro" id="IPR005215">
    <property type="entry name" value="Trig_fac"/>
</dbReference>
<evidence type="ECO:0000256" key="4">
    <source>
        <dbReference type="ARBA" id="ARBA00016902"/>
    </source>
</evidence>